<evidence type="ECO:0000313" key="2">
    <source>
        <dbReference type="EMBL" id="KAG7379123.1"/>
    </source>
</evidence>
<keyword evidence="1" id="KW-0732">Signal</keyword>
<organism evidence="2 3">
    <name type="scientific">Phytophthora pseudosyringae</name>
    <dbReference type="NCBI Taxonomy" id="221518"/>
    <lineage>
        <taxon>Eukaryota</taxon>
        <taxon>Sar</taxon>
        <taxon>Stramenopiles</taxon>
        <taxon>Oomycota</taxon>
        <taxon>Peronosporomycetes</taxon>
        <taxon>Peronosporales</taxon>
        <taxon>Peronosporaceae</taxon>
        <taxon>Phytophthora</taxon>
    </lineage>
</organism>
<gene>
    <name evidence="2" type="ORF">PHYPSEUDO_009021</name>
</gene>
<name>A0A8T1VG69_9STRA</name>
<keyword evidence="3" id="KW-1185">Reference proteome</keyword>
<protein>
    <recommendedName>
        <fullName evidence="4">GH16 domain-containing protein</fullName>
    </recommendedName>
</protein>
<comment type="caution">
    <text evidence="2">The sequence shown here is derived from an EMBL/GenBank/DDBJ whole genome shotgun (WGS) entry which is preliminary data.</text>
</comment>
<dbReference type="AlphaFoldDB" id="A0A8T1VG69"/>
<sequence>MGLRLLFVGVLTGTIGTSQAQLSRLDSLEVFATLLPTHFGVSEAVKGIELRLYLDGSNAEAVRVTPTCAGVSFDPSFVVFNSTVSVISDITAQAKTSGDLTIDYVATLEGTSSSESSVLFTQSVTVLPVPTAYSVDSKGWAGVVLQRDSFDDTTATPVASSFWSEQQHGYASNACGSFDGSNSLFFTSLGDRLALTAPLELEGFQGKMHFHHVYGFEAVQEYDSQGDNRVACEVTDVDEEVRFGYLATSADPRNISTWKEILEIPLPSNATGRSSTFSAYSVVLPSVAMHQRAQFYWMQKNHSSFPIDIATGLTRAEVTAAENDPTGVQGLLGTQERELWTYRNLFDQWAIDDVQLEVRLNVPVFSPVAADTLNSNTDVGVGGISVLVASPVPGSWVEFTSGDGTHAFPVCKTSAVSGASNKATVALSKCGYVHAVACLSVNGLLISSYPVRSSRFLVQAVEPTTTSAVDTSGSVDTWTLDLKCTNCEFMRYIIVPLVGKNEGSAFVPSCTFGTEVKATTKKVSVTFNAKLRIVACGIDLLPSKLVESGAFAVQPRQPAFKYTAPATTITGFMDLTIIPPPTASNQQLGIAYTIVKTDKDTPTCSSTLSTGETKLVVKVFDVVRAVACCLGVVCADSEIATWGPVDVQAVKPTFSTACSVMKPLTLVLDLAAVTDNASVRYQILTAQTAVASLSCSTGNLYEKPVEVSEGAVKVVAVSCLDGLKMSAYTEIAVALDKCCSGLTAYTHVSCAQVLLLQDDFTQCPGDGGTGNVQTNTNWHSVTSQWGGSNVNGGVHADNVRCVPDAALGKRVLELTANGDLFAGVSPVGKTMTSDGSLRDRTINDRFMEWTLDGISALPCNPLENCSARRVGAAVKSVLEQNSGVMVMRIKPCAAFGTLTQVWWGNYENVDASSSIPEDDIPFLPLWKSALYQAKTTSDIPFTVTSPEPTTDETAYREIAMQWDASEGRTNLYLDGQLVLKQTGMAAQSDATSSLSIGIWFPNAAAGEPFFPTCHTYVDQVQVFDLQIAGGRWCDYEDVGSNAIPCTEDGDCKEWVQLNCFMDVYEAVCTNSRLDDTDDGNTSALMNSNDKFCQFRLQPTAQTSVSTTGMTTRELEMQWEEEEEPNQVST</sequence>
<evidence type="ECO:0000256" key="1">
    <source>
        <dbReference type="SAM" id="SignalP"/>
    </source>
</evidence>
<accession>A0A8T1VG69</accession>
<dbReference type="Proteomes" id="UP000694044">
    <property type="component" value="Unassembled WGS sequence"/>
</dbReference>
<dbReference type="EMBL" id="JAGDFM010000370">
    <property type="protein sequence ID" value="KAG7379123.1"/>
    <property type="molecule type" value="Genomic_DNA"/>
</dbReference>
<feature type="signal peptide" evidence="1">
    <location>
        <begin position="1"/>
        <end position="20"/>
    </location>
</feature>
<evidence type="ECO:0000313" key="3">
    <source>
        <dbReference type="Proteomes" id="UP000694044"/>
    </source>
</evidence>
<proteinExistence type="predicted"/>
<evidence type="ECO:0008006" key="4">
    <source>
        <dbReference type="Google" id="ProtNLM"/>
    </source>
</evidence>
<reference evidence="2" key="1">
    <citation type="submission" date="2021-02" db="EMBL/GenBank/DDBJ databases">
        <authorList>
            <person name="Palmer J.M."/>
        </authorList>
    </citation>
    <scope>NUCLEOTIDE SEQUENCE</scope>
    <source>
        <strain evidence="2">SCRP734</strain>
    </source>
</reference>
<dbReference type="OrthoDB" id="63471at2759"/>
<feature type="chain" id="PRO_5035899919" description="GH16 domain-containing protein" evidence="1">
    <location>
        <begin position="21"/>
        <end position="1129"/>
    </location>
</feature>